<dbReference type="EMBL" id="JAOWRF010000389">
    <property type="protein sequence ID" value="MCV3217203.1"/>
    <property type="molecule type" value="Genomic_DNA"/>
</dbReference>
<sequence length="76" mass="8903">MINSDMTISACDLMTETDRTTIKVSTPADFERLWNQDKVFPKWRGEHTNDENHPYRDANKVTCQAAYLSYKENIFV</sequence>
<comment type="caution">
    <text evidence="1">The sequence shown here is derived from an EMBL/GenBank/DDBJ whole genome shotgun (WGS) entry which is preliminary data.</text>
</comment>
<name>A0ABT3B745_9CYAN</name>
<protein>
    <submittedName>
        <fullName evidence="1">Uncharacterized protein</fullName>
    </submittedName>
</protein>
<keyword evidence="2" id="KW-1185">Reference proteome</keyword>
<accession>A0ABT3B745</accession>
<reference evidence="1 2" key="1">
    <citation type="submission" date="2022-10" db="EMBL/GenBank/DDBJ databases">
        <title>Identification of biosynthetic pathway for the production of the potent trypsin inhibitor radiosumin.</title>
        <authorList>
            <person name="Fewer D.P."/>
            <person name="Delbaje E."/>
            <person name="Ouyang X."/>
            <person name="Agostino P.D."/>
            <person name="Wahlsten M."/>
            <person name="Jokela J."/>
            <person name="Permi P."/>
            <person name="Haapaniemi E."/>
            <person name="Koistinen H."/>
        </authorList>
    </citation>
    <scope>NUCLEOTIDE SEQUENCE [LARGE SCALE GENOMIC DNA]</scope>
    <source>
        <strain evidence="1 2">NIES-515</strain>
    </source>
</reference>
<evidence type="ECO:0000313" key="2">
    <source>
        <dbReference type="Proteomes" id="UP001526143"/>
    </source>
</evidence>
<dbReference type="Proteomes" id="UP001526143">
    <property type="component" value="Unassembled WGS sequence"/>
</dbReference>
<gene>
    <name evidence="1" type="ORF">OGM63_27460</name>
</gene>
<evidence type="ECO:0000313" key="1">
    <source>
        <dbReference type="EMBL" id="MCV3217203.1"/>
    </source>
</evidence>
<proteinExistence type="predicted"/>
<organism evidence="1 2">
    <name type="scientific">Plectonema radiosum NIES-515</name>
    <dbReference type="NCBI Taxonomy" id="2986073"/>
    <lineage>
        <taxon>Bacteria</taxon>
        <taxon>Bacillati</taxon>
        <taxon>Cyanobacteriota</taxon>
        <taxon>Cyanophyceae</taxon>
        <taxon>Oscillatoriophycideae</taxon>
        <taxon>Oscillatoriales</taxon>
        <taxon>Microcoleaceae</taxon>
        <taxon>Plectonema</taxon>
    </lineage>
</organism>